<accession>A0AA39HKF9</accession>
<evidence type="ECO:0000313" key="7">
    <source>
        <dbReference type="Proteomes" id="UP001175271"/>
    </source>
</evidence>
<dbReference type="FunFam" id="1.10.238.10:FF:000355">
    <property type="entry name" value="Uncharacterized calcium-binding protein B0563.7"/>
    <property type="match status" value="1"/>
</dbReference>
<dbReference type="Gene3D" id="1.10.238.10">
    <property type="entry name" value="EF-hand"/>
    <property type="match status" value="2"/>
</dbReference>
<keyword evidence="7" id="KW-1185">Reference proteome</keyword>
<dbReference type="AlphaFoldDB" id="A0AA39HKF9"/>
<dbReference type="CDD" id="cd00051">
    <property type="entry name" value="EFh"/>
    <property type="match status" value="1"/>
</dbReference>
<dbReference type="InterPro" id="IPR011992">
    <property type="entry name" value="EF-hand-dom_pair"/>
</dbReference>
<dbReference type="SUPFAM" id="SSF47473">
    <property type="entry name" value="EF-hand"/>
    <property type="match status" value="1"/>
</dbReference>
<feature type="region of interest" description="Disordered" evidence="4">
    <location>
        <begin position="48"/>
        <end position="72"/>
    </location>
</feature>
<keyword evidence="1" id="KW-0479">Metal-binding</keyword>
<dbReference type="GO" id="GO:0005509">
    <property type="term" value="F:calcium ion binding"/>
    <property type="evidence" value="ECO:0007669"/>
    <property type="project" value="InterPro"/>
</dbReference>
<dbReference type="FunFam" id="1.10.238.10:FF:000336">
    <property type="entry name" value="HLH domain-containing protein"/>
    <property type="match status" value="1"/>
</dbReference>
<evidence type="ECO:0000256" key="2">
    <source>
        <dbReference type="ARBA" id="ARBA00022737"/>
    </source>
</evidence>
<gene>
    <name evidence="6" type="ORF">QR680_019243</name>
</gene>
<dbReference type="InterPro" id="IPR018247">
    <property type="entry name" value="EF_Hand_1_Ca_BS"/>
</dbReference>
<dbReference type="PANTHER" id="PTHR23050">
    <property type="entry name" value="CALCIUM BINDING PROTEIN"/>
    <property type="match status" value="1"/>
</dbReference>
<evidence type="ECO:0000256" key="4">
    <source>
        <dbReference type="SAM" id="MobiDB-lite"/>
    </source>
</evidence>
<dbReference type="SMART" id="SM00054">
    <property type="entry name" value="EFh"/>
    <property type="match status" value="3"/>
</dbReference>
<feature type="domain" description="EF-hand" evidence="5">
    <location>
        <begin position="130"/>
        <end position="165"/>
    </location>
</feature>
<organism evidence="6 7">
    <name type="scientific">Steinernema hermaphroditum</name>
    <dbReference type="NCBI Taxonomy" id="289476"/>
    <lineage>
        <taxon>Eukaryota</taxon>
        <taxon>Metazoa</taxon>
        <taxon>Ecdysozoa</taxon>
        <taxon>Nematoda</taxon>
        <taxon>Chromadorea</taxon>
        <taxon>Rhabditida</taxon>
        <taxon>Tylenchina</taxon>
        <taxon>Panagrolaimomorpha</taxon>
        <taxon>Strongyloidoidea</taxon>
        <taxon>Steinernematidae</taxon>
        <taxon>Steinernema</taxon>
    </lineage>
</organism>
<feature type="domain" description="EF-hand" evidence="5">
    <location>
        <begin position="207"/>
        <end position="242"/>
    </location>
</feature>
<dbReference type="InterPro" id="IPR002048">
    <property type="entry name" value="EF_hand_dom"/>
</dbReference>
<name>A0AA39HKF9_9BILA</name>
<sequence length="290" mass="32324">MRSKHASESICIFVRIILQVSPHVLTKKMIAASDKNSVVVYPPARARPTGPIREESIESDEPVTASTTRSGRRNIRSRMMRRVKVAAASIDEPIKSSRTGKMIRNAFREVTSDHGGQTSSIEKDVQYTKEELSEFRALFSMLDTDGSGALGNDELKQAVQRLGLQIRSEEIDDLIKEVDADGNGEIDFEEFCICMKKSQTLASAKTSNEEVIRQCFEVFDQDRNGLISENEFKFIAKEIGGYSDLLAEYVFSQLDISGAGTITADQFGTIVEDYLLNEDSRQESPSSYIP</sequence>
<evidence type="ECO:0000256" key="3">
    <source>
        <dbReference type="ARBA" id="ARBA00022837"/>
    </source>
</evidence>
<dbReference type="PROSITE" id="PS50222">
    <property type="entry name" value="EF_HAND_2"/>
    <property type="match status" value="3"/>
</dbReference>
<keyword evidence="2" id="KW-0677">Repeat</keyword>
<proteinExistence type="predicted"/>
<feature type="domain" description="EF-hand" evidence="5">
    <location>
        <begin position="166"/>
        <end position="201"/>
    </location>
</feature>
<comment type="caution">
    <text evidence="6">The sequence shown here is derived from an EMBL/GenBank/DDBJ whole genome shotgun (WGS) entry which is preliminary data.</text>
</comment>
<protein>
    <recommendedName>
        <fullName evidence="5">EF-hand domain-containing protein</fullName>
    </recommendedName>
</protein>
<reference evidence="6" key="1">
    <citation type="submission" date="2023-06" db="EMBL/GenBank/DDBJ databases">
        <title>Genomic analysis of the entomopathogenic nematode Steinernema hermaphroditum.</title>
        <authorList>
            <person name="Schwarz E.M."/>
            <person name="Heppert J.K."/>
            <person name="Baniya A."/>
            <person name="Schwartz H.T."/>
            <person name="Tan C.-H."/>
            <person name="Antoshechkin I."/>
            <person name="Sternberg P.W."/>
            <person name="Goodrich-Blair H."/>
            <person name="Dillman A.R."/>
        </authorList>
    </citation>
    <scope>NUCLEOTIDE SEQUENCE</scope>
    <source>
        <strain evidence="6">PS9179</strain>
        <tissue evidence="6">Whole animal</tissue>
    </source>
</reference>
<evidence type="ECO:0000259" key="5">
    <source>
        <dbReference type="PROSITE" id="PS50222"/>
    </source>
</evidence>
<evidence type="ECO:0000313" key="6">
    <source>
        <dbReference type="EMBL" id="KAK0407527.1"/>
    </source>
</evidence>
<dbReference type="EMBL" id="JAUCMV010000004">
    <property type="protein sequence ID" value="KAK0407527.1"/>
    <property type="molecule type" value="Genomic_DNA"/>
</dbReference>
<dbReference type="Pfam" id="PF13499">
    <property type="entry name" value="EF-hand_7"/>
    <property type="match status" value="2"/>
</dbReference>
<dbReference type="InterPro" id="IPR050145">
    <property type="entry name" value="Centrin_CML-like"/>
</dbReference>
<evidence type="ECO:0000256" key="1">
    <source>
        <dbReference type="ARBA" id="ARBA00022723"/>
    </source>
</evidence>
<keyword evidence="3" id="KW-0106">Calcium</keyword>
<dbReference type="PROSITE" id="PS00018">
    <property type="entry name" value="EF_HAND_1"/>
    <property type="match status" value="3"/>
</dbReference>
<dbReference type="Proteomes" id="UP001175271">
    <property type="component" value="Unassembled WGS sequence"/>
</dbReference>